<dbReference type="RefSeq" id="WP_230740669.1">
    <property type="nucleotide sequence ID" value="NZ_JAJNDB010000010.1"/>
</dbReference>
<dbReference type="InterPro" id="IPR036396">
    <property type="entry name" value="Cyt_P450_sf"/>
</dbReference>
<gene>
    <name evidence="3" type="ORF">LQ327_32385</name>
</gene>
<dbReference type="PRINTS" id="PR00359">
    <property type="entry name" value="BP450"/>
</dbReference>
<dbReference type="CDD" id="cd11030">
    <property type="entry name" value="CYP105-like"/>
    <property type="match status" value="1"/>
</dbReference>
<dbReference type="SUPFAM" id="SSF48264">
    <property type="entry name" value="Cytochrome P450"/>
    <property type="match status" value="1"/>
</dbReference>
<protein>
    <submittedName>
        <fullName evidence="3">Cytochrome P450</fullName>
    </submittedName>
</protein>
<comment type="similarity">
    <text evidence="1 2">Belongs to the cytochrome P450 family.</text>
</comment>
<proteinExistence type="inferred from homology"/>
<keyword evidence="4" id="KW-1185">Reference proteome</keyword>
<reference evidence="3 4" key="1">
    <citation type="submission" date="2021-11" db="EMBL/GenBank/DDBJ databases">
        <title>Draft genome sequence of Actinomycetospora sp. SF1 isolated from the rhizosphere soil.</title>
        <authorList>
            <person name="Duangmal K."/>
            <person name="Chantavorakit T."/>
        </authorList>
    </citation>
    <scope>NUCLEOTIDE SEQUENCE [LARGE SCALE GENOMIC DNA]</scope>
    <source>
        <strain evidence="3 4">TBRC 5722</strain>
    </source>
</reference>
<dbReference type="Proteomes" id="UP001199469">
    <property type="component" value="Unassembled WGS sequence"/>
</dbReference>
<dbReference type="PROSITE" id="PS00086">
    <property type="entry name" value="CYTOCHROME_P450"/>
    <property type="match status" value="1"/>
</dbReference>
<evidence type="ECO:0000313" key="4">
    <source>
        <dbReference type="Proteomes" id="UP001199469"/>
    </source>
</evidence>
<dbReference type="PRINTS" id="PR00385">
    <property type="entry name" value="P450"/>
</dbReference>
<keyword evidence="2" id="KW-0560">Oxidoreductase</keyword>
<accession>A0ABS8PIU5</accession>
<dbReference type="InterPro" id="IPR017972">
    <property type="entry name" value="Cyt_P450_CS"/>
</dbReference>
<dbReference type="PANTHER" id="PTHR46696">
    <property type="entry name" value="P450, PUTATIVE (EUROFUNG)-RELATED"/>
    <property type="match status" value="1"/>
</dbReference>
<evidence type="ECO:0000256" key="1">
    <source>
        <dbReference type="ARBA" id="ARBA00010617"/>
    </source>
</evidence>
<dbReference type="Pfam" id="PF00067">
    <property type="entry name" value="p450"/>
    <property type="match status" value="2"/>
</dbReference>
<evidence type="ECO:0000256" key="2">
    <source>
        <dbReference type="RuleBase" id="RU000461"/>
    </source>
</evidence>
<dbReference type="InterPro" id="IPR002397">
    <property type="entry name" value="Cyt_P450_B"/>
</dbReference>
<dbReference type="InterPro" id="IPR001128">
    <property type="entry name" value="Cyt_P450"/>
</dbReference>
<keyword evidence="2" id="KW-0349">Heme</keyword>
<sequence length="398" mass="43386">MASPSTETPALPLHMRRERFDPPAEMREIREQPGLARVTTPIGRPAWLVTRYEDAREVLGDAARFSSAGLPVIPVPGTTPEEQRSGNLLMLDPPEHTRLRRLLTGEFTVKRIRRLQPRIAEIVDSHLDAMEQAGPPADLVPDFALPVPSLVICELLGVPYSDRAEFHRRAAKQLDLTRPLEERGMVAAQSRAYMAELVDRAFAAPGDDMLGMLVREHGDTLTRTELIGVASLLLIAGHETTANMLAIGTLALLRHPEQAALVRDDPNAAAPAVEELMRFLSVVHTGVPRTATAATRVGDQDIEAGDVLVVSLPAADRDRALVEDPDQLDVGRAASHHVAFGHGVHHCLGAPLARMEMATAFPALLRRFPTLAPAIPFSDVDFRSASVVYGLRSLPVTW</sequence>
<keyword evidence="2" id="KW-0408">Iron</keyword>
<dbReference type="PANTHER" id="PTHR46696:SF1">
    <property type="entry name" value="CYTOCHROME P450 YJIB-RELATED"/>
    <property type="match status" value="1"/>
</dbReference>
<keyword evidence="2" id="KW-0479">Metal-binding</keyword>
<dbReference type="Gene3D" id="1.10.630.10">
    <property type="entry name" value="Cytochrome P450"/>
    <property type="match status" value="1"/>
</dbReference>
<dbReference type="EMBL" id="JAJNDB010000010">
    <property type="protein sequence ID" value="MCD2198079.1"/>
    <property type="molecule type" value="Genomic_DNA"/>
</dbReference>
<name>A0ABS8PIU5_9PSEU</name>
<evidence type="ECO:0000313" key="3">
    <source>
        <dbReference type="EMBL" id="MCD2198079.1"/>
    </source>
</evidence>
<organism evidence="3 4">
    <name type="scientific">Actinomycetospora endophytica</name>
    <dbReference type="NCBI Taxonomy" id="2291215"/>
    <lineage>
        <taxon>Bacteria</taxon>
        <taxon>Bacillati</taxon>
        <taxon>Actinomycetota</taxon>
        <taxon>Actinomycetes</taxon>
        <taxon>Pseudonocardiales</taxon>
        <taxon>Pseudonocardiaceae</taxon>
        <taxon>Actinomycetospora</taxon>
    </lineage>
</organism>
<comment type="caution">
    <text evidence="3">The sequence shown here is derived from an EMBL/GenBank/DDBJ whole genome shotgun (WGS) entry which is preliminary data.</text>
</comment>
<keyword evidence="2" id="KW-0503">Monooxygenase</keyword>